<keyword evidence="1" id="KW-0175">Coiled coil</keyword>
<dbReference type="EMBL" id="AWVF01000236">
    <property type="protein sequence ID" value="ERJ94760.1"/>
    <property type="molecule type" value="Genomic_DNA"/>
</dbReference>
<dbReference type="RefSeq" id="WP_021683426.1">
    <property type="nucleotide sequence ID" value="NZ_KI260480.1"/>
</dbReference>
<sequence>MIDEKFLKGIGITDKDTVQKITEAYAADIKAEQDAAAAVQTQLDEASKTIQSYKDMDIDGIKASVADYKQKLEQSEADRAAFEYRTKLSQYVKGLQLKNDVYEKYVTDLLTSKELKFDGDKLIGADDVVQQFRTAHADAFAPNPGERAAVPTSGNLPSAMNGVEAAFYGMNPSLKKS</sequence>
<dbReference type="HOGENOM" id="CLU_1516836_0_0_9"/>
<reference evidence="2 3" key="1">
    <citation type="submission" date="2013-07" db="EMBL/GenBank/DDBJ databases">
        <authorList>
            <person name="Weinstock G."/>
            <person name="Sodergren E."/>
            <person name="Wylie T."/>
            <person name="Fulton L."/>
            <person name="Fulton R."/>
            <person name="Fronick C."/>
            <person name="O'Laughlin M."/>
            <person name="Godfrey J."/>
            <person name="Miner T."/>
            <person name="Herter B."/>
            <person name="Appelbaum E."/>
            <person name="Cordes M."/>
            <person name="Lek S."/>
            <person name="Wollam A."/>
            <person name="Pepin K.H."/>
            <person name="Palsikar V.B."/>
            <person name="Mitreva M."/>
            <person name="Wilson R.K."/>
        </authorList>
    </citation>
    <scope>NUCLEOTIDE SEQUENCE [LARGE SCALE GENOMIC DNA]</scope>
    <source>
        <strain evidence="2 3">ATCC 27760</strain>
    </source>
</reference>
<feature type="coiled-coil region" evidence="1">
    <location>
        <begin position="29"/>
        <end position="85"/>
    </location>
</feature>
<dbReference type="InterPro" id="IPR009636">
    <property type="entry name" value="SCAF"/>
</dbReference>
<evidence type="ECO:0000256" key="1">
    <source>
        <dbReference type="SAM" id="Coils"/>
    </source>
</evidence>
<protein>
    <recommendedName>
        <fullName evidence="4">Phage minor structural protein GP20</fullName>
    </recommendedName>
</protein>
<dbReference type="Proteomes" id="UP000016662">
    <property type="component" value="Unassembled WGS sequence"/>
</dbReference>
<evidence type="ECO:0000313" key="2">
    <source>
        <dbReference type="EMBL" id="ERJ94760.1"/>
    </source>
</evidence>
<accession>U2KRQ0</accession>
<comment type="caution">
    <text evidence="2">The sequence shown here is derived from an EMBL/GenBank/DDBJ whole genome shotgun (WGS) entry which is preliminary data.</text>
</comment>
<evidence type="ECO:0008006" key="4">
    <source>
        <dbReference type="Google" id="ProtNLM"/>
    </source>
</evidence>
<dbReference type="eggNOG" id="ENOG50334WJ">
    <property type="taxonomic scope" value="Bacteria"/>
</dbReference>
<dbReference type="PATRIC" id="fig|411473.3.peg.1588"/>
<proteinExistence type="predicted"/>
<dbReference type="Pfam" id="PF06810">
    <property type="entry name" value="Phage_scaffold"/>
    <property type="match status" value="1"/>
</dbReference>
<gene>
    <name evidence="2" type="ORF">RUMCAL_01929</name>
</gene>
<dbReference type="OrthoDB" id="363305at2"/>
<organism evidence="2 3">
    <name type="scientific">Ruminococcus callidus ATCC 27760</name>
    <dbReference type="NCBI Taxonomy" id="411473"/>
    <lineage>
        <taxon>Bacteria</taxon>
        <taxon>Bacillati</taxon>
        <taxon>Bacillota</taxon>
        <taxon>Clostridia</taxon>
        <taxon>Eubacteriales</taxon>
        <taxon>Oscillospiraceae</taxon>
        <taxon>Ruminococcus</taxon>
    </lineage>
</organism>
<dbReference type="AlphaFoldDB" id="U2KRQ0"/>
<dbReference type="STRING" id="411473.RUMCAL_01929"/>
<name>U2KRQ0_9FIRM</name>
<evidence type="ECO:0000313" key="3">
    <source>
        <dbReference type="Proteomes" id="UP000016662"/>
    </source>
</evidence>
<keyword evidence="3" id="KW-1185">Reference proteome</keyword>